<dbReference type="SUPFAM" id="SSF56014">
    <property type="entry name" value="Nitrite and sulphite reductase 4Fe-4S domain-like"/>
    <property type="match status" value="2"/>
</dbReference>
<dbReference type="GO" id="GO:0046872">
    <property type="term" value="F:metal ion binding"/>
    <property type="evidence" value="ECO:0007669"/>
    <property type="project" value="UniProtKB-KW"/>
</dbReference>
<feature type="domain" description="Nitrite/Sulfite reductase ferredoxin-like" evidence="7">
    <location>
        <begin position="2"/>
        <end position="61"/>
    </location>
</feature>
<dbReference type="PATRIC" id="fig|429727.3.peg.568"/>
<dbReference type="InterPro" id="IPR045854">
    <property type="entry name" value="NO2/SO3_Rdtase_4Fe4S_sf"/>
</dbReference>
<name>A0A0F5FJF2_9HYPH</name>
<dbReference type="PANTHER" id="PTHR32439:SF9">
    <property type="entry name" value="BLR3264 PROTEIN"/>
    <property type="match status" value="1"/>
</dbReference>
<protein>
    <recommendedName>
        <fullName evidence="7">Nitrite/Sulfite reductase ferredoxin-like domain-containing protein</fullName>
    </recommendedName>
</protein>
<keyword evidence="9" id="KW-1185">Reference proteome</keyword>
<dbReference type="GO" id="GO:0051539">
    <property type="term" value="F:4 iron, 4 sulfur cluster binding"/>
    <property type="evidence" value="ECO:0007669"/>
    <property type="project" value="UniProtKB-KW"/>
</dbReference>
<keyword evidence="5" id="KW-0408">Iron</keyword>
<dbReference type="InterPro" id="IPR036136">
    <property type="entry name" value="Nit/Sulf_reduc_fer-like_dom_sf"/>
</dbReference>
<accession>A0A0F5FJF2</accession>
<keyword evidence="2" id="KW-0349">Heme</keyword>
<proteinExistence type="predicted"/>
<dbReference type="PROSITE" id="PS00365">
    <property type="entry name" value="NIR_SIR"/>
    <property type="match status" value="1"/>
</dbReference>
<keyword evidence="3" id="KW-0479">Metal-binding</keyword>
<organism evidence="8 9">
    <name type="scientific">Devosia chinhatensis</name>
    <dbReference type="NCBI Taxonomy" id="429727"/>
    <lineage>
        <taxon>Bacteria</taxon>
        <taxon>Pseudomonadati</taxon>
        <taxon>Pseudomonadota</taxon>
        <taxon>Alphaproteobacteria</taxon>
        <taxon>Hyphomicrobiales</taxon>
        <taxon>Devosiaceae</taxon>
        <taxon>Devosia</taxon>
    </lineage>
</organism>
<dbReference type="OrthoDB" id="7459360at2"/>
<evidence type="ECO:0000256" key="1">
    <source>
        <dbReference type="ARBA" id="ARBA00022485"/>
    </source>
</evidence>
<evidence type="ECO:0000256" key="4">
    <source>
        <dbReference type="ARBA" id="ARBA00023002"/>
    </source>
</evidence>
<evidence type="ECO:0000259" key="7">
    <source>
        <dbReference type="Pfam" id="PF03460"/>
    </source>
</evidence>
<keyword evidence="6" id="KW-0411">Iron-sulfur</keyword>
<dbReference type="EMBL" id="JZEY01000054">
    <property type="protein sequence ID" value="KKB08976.1"/>
    <property type="molecule type" value="Genomic_DNA"/>
</dbReference>
<evidence type="ECO:0000256" key="2">
    <source>
        <dbReference type="ARBA" id="ARBA00022617"/>
    </source>
</evidence>
<dbReference type="GO" id="GO:0020037">
    <property type="term" value="F:heme binding"/>
    <property type="evidence" value="ECO:0007669"/>
    <property type="project" value="InterPro"/>
</dbReference>
<dbReference type="InterPro" id="IPR051329">
    <property type="entry name" value="NIR_SIR_4Fe-4S"/>
</dbReference>
<dbReference type="SUPFAM" id="SSF55124">
    <property type="entry name" value="Nitrite/Sulfite reductase N-terminal domain-like"/>
    <property type="match status" value="1"/>
</dbReference>
<comment type="caution">
    <text evidence="8">The sequence shown here is derived from an EMBL/GenBank/DDBJ whole genome shotgun (WGS) entry which is preliminary data.</text>
</comment>
<dbReference type="Gene3D" id="3.30.413.10">
    <property type="entry name" value="Sulfite Reductase Hemoprotein, domain 1"/>
    <property type="match status" value="2"/>
</dbReference>
<dbReference type="Pfam" id="PF03460">
    <property type="entry name" value="NIR_SIR_ferr"/>
    <property type="match status" value="1"/>
</dbReference>
<keyword evidence="4" id="KW-0560">Oxidoreductase</keyword>
<evidence type="ECO:0000313" key="8">
    <source>
        <dbReference type="EMBL" id="KKB08976.1"/>
    </source>
</evidence>
<dbReference type="PANTHER" id="PTHR32439">
    <property type="entry name" value="FERREDOXIN--NITRITE REDUCTASE, CHLOROPLASTIC"/>
    <property type="match status" value="1"/>
</dbReference>
<evidence type="ECO:0000256" key="6">
    <source>
        <dbReference type="ARBA" id="ARBA00023014"/>
    </source>
</evidence>
<evidence type="ECO:0000313" key="9">
    <source>
        <dbReference type="Proteomes" id="UP000033649"/>
    </source>
</evidence>
<dbReference type="InterPro" id="IPR005117">
    <property type="entry name" value="NiRdtase/SiRdtase_haem-b_fer"/>
</dbReference>
<dbReference type="AlphaFoldDB" id="A0A0F5FJF2"/>
<evidence type="ECO:0000256" key="5">
    <source>
        <dbReference type="ARBA" id="ARBA00023004"/>
    </source>
</evidence>
<evidence type="ECO:0000256" key="3">
    <source>
        <dbReference type="ARBA" id="ARBA00022723"/>
    </source>
</evidence>
<keyword evidence="1" id="KW-0004">4Fe-4S</keyword>
<dbReference type="Proteomes" id="UP000033649">
    <property type="component" value="Unassembled WGS sequence"/>
</dbReference>
<gene>
    <name evidence="8" type="ORF">VE26_02730</name>
</gene>
<sequence length="371" mass="37798">MQTGDGLLARIRVERRTLTPVQLAALSQLAITHGNGLLEISARGNLQARGLRPETAPHFARAVTDLVPLETGLVVDTSPLAGNDPLEKADTRPLVAAICHGALPLQDKLGPKVSVVVDGGGQIALTAIKADVRLLALDATHWAVHLGGGKPQVMDAEAAVSATLALLAALAALGPAARANDLFPKASVAMACPSPANGPGWGAAMLKTRSGHARPITLPFSQMHGSALIALADAAEAAGVATLRLAPAHRLLLDNAPDSLVESALSLGFITDPADARLRASACIGSEGCASGHIAARSIAGRLSAMIPANQHLHVSGCAKGCAHPQPSDITLVGREDGIGLVIKGRAGDTPQHILDEAGLVPALAARQDAR</sequence>
<dbReference type="InterPro" id="IPR006066">
    <property type="entry name" value="NO2/SO3_Rdtase_FeS/sirohaem_BS"/>
</dbReference>
<dbReference type="GO" id="GO:0016491">
    <property type="term" value="F:oxidoreductase activity"/>
    <property type="evidence" value="ECO:0007669"/>
    <property type="project" value="UniProtKB-KW"/>
</dbReference>
<reference evidence="8 9" key="1">
    <citation type="submission" date="2015-03" db="EMBL/GenBank/DDBJ databases">
        <authorList>
            <person name="Hassan Y."/>
            <person name="Lepp D."/>
            <person name="Li X.-Z."/>
            <person name="Zhou T."/>
        </authorList>
    </citation>
    <scope>NUCLEOTIDE SEQUENCE [LARGE SCALE GENOMIC DNA]</scope>
    <source>
        <strain evidence="8 9">IPL18</strain>
    </source>
</reference>
<dbReference type="Gene3D" id="3.90.480.20">
    <property type="match status" value="1"/>
</dbReference>
<dbReference type="STRING" id="429727.VE26_02730"/>